<dbReference type="NCBIfam" id="TIGR04256">
    <property type="entry name" value="GxxExxY"/>
    <property type="match status" value="1"/>
</dbReference>
<evidence type="ECO:0008006" key="2">
    <source>
        <dbReference type="Google" id="ProtNLM"/>
    </source>
</evidence>
<gene>
    <name evidence="1" type="ORF">PITCH_A1150031</name>
</gene>
<protein>
    <recommendedName>
        <fullName evidence="2">GxxExxY protein</fullName>
    </recommendedName>
</protein>
<dbReference type="AlphaFoldDB" id="A0A445MRC6"/>
<accession>A0A445MRC6</accession>
<dbReference type="EMBL" id="OJIN01000019">
    <property type="protein sequence ID" value="SPD71996.1"/>
    <property type="molecule type" value="Genomic_DNA"/>
</dbReference>
<dbReference type="InterPro" id="IPR026350">
    <property type="entry name" value="GxxExxY"/>
</dbReference>
<organism evidence="1">
    <name type="scientific">uncultured Desulfobacterium sp</name>
    <dbReference type="NCBI Taxonomy" id="201089"/>
    <lineage>
        <taxon>Bacteria</taxon>
        <taxon>Pseudomonadati</taxon>
        <taxon>Thermodesulfobacteriota</taxon>
        <taxon>Desulfobacteria</taxon>
        <taxon>Desulfobacterales</taxon>
        <taxon>Desulfobacteriaceae</taxon>
        <taxon>Desulfobacterium</taxon>
        <taxon>environmental samples</taxon>
    </lineage>
</organism>
<reference evidence="1" key="1">
    <citation type="submission" date="2018-01" db="EMBL/GenBank/DDBJ databases">
        <authorList>
            <person name="Regsiter A."/>
            <person name="William W."/>
        </authorList>
    </citation>
    <scope>NUCLEOTIDE SEQUENCE</scope>
    <source>
        <strain evidence="1">TRIP AH-1</strain>
    </source>
</reference>
<sequence>MKNGIRFAKKYNAWSWAEGPDCNLSVKSTGKLSVRVCVCLWLKNKMELNDITYKINGAVFEVNRILGPGFLEKVYENALLKELKLQGLQAESQVTIKVYYKEESVGDYYADILVEDQVILGLKTVDKIERIHEAQLLNYLKATGLRMGMLINFKNTKAEIKRFVLD</sequence>
<dbReference type="Pfam" id="PF13366">
    <property type="entry name" value="PDDEXK_3"/>
    <property type="match status" value="1"/>
</dbReference>
<proteinExistence type="predicted"/>
<evidence type="ECO:0000313" key="1">
    <source>
        <dbReference type="EMBL" id="SPD71996.1"/>
    </source>
</evidence>
<name>A0A445MRC6_9BACT</name>